<organism evidence="13 14">
    <name type="scientific">Actinokineospora xionganensis</name>
    <dbReference type="NCBI Taxonomy" id="2684470"/>
    <lineage>
        <taxon>Bacteria</taxon>
        <taxon>Bacillati</taxon>
        <taxon>Actinomycetota</taxon>
        <taxon>Actinomycetes</taxon>
        <taxon>Pseudonocardiales</taxon>
        <taxon>Pseudonocardiaceae</taxon>
        <taxon>Actinokineospora</taxon>
    </lineage>
</organism>
<evidence type="ECO:0000256" key="10">
    <source>
        <dbReference type="RuleBase" id="RU000594"/>
    </source>
</evidence>
<dbReference type="EMBL" id="JABVED010000005">
    <property type="protein sequence ID" value="MBC6447718.1"/>
    <property type="molecule type" value="Genomic_DNA"/>
</dbReference>
<dbReference type="Pfam" id="PF01252">
    <property type="entry name" value="Peptidase_A8"/>
    <property type="match status" value="1"/>
</dbReference>
<evidence type="ECO:0000313" key="13">
    <source>
        <dbReference type="EMBL" id="MBC6447718.1"/>
    </source>
</evidence>
<keyword evidence="7 9" id="KW-1133">Transmembrane helix</keyword>
<comment type="caution">
    <text evidence="13">The sequence shown here is derived from an EMBL/GenBank/DDBJ whole genome shotgun (WGS) entry which is preliminary data.</text>
</comment>
<comment type="similarity">
    <text evidence="1 9 11">Belongs to the peptidase A8 family.</text>
</comment>
<evidence type="ECO:0000256" key="1">
    <source>
        <dbReference type="ARBA" id="ARBA00006139"/>
    </source>
</evidence>
<dbReference type="NCBIfam" id="TIGR00077">
    <property type="entry name" value="lspA"/>
    <property type="match status" value="1"/>
</dbReference>
<evidence type="ECO:0000256" key="2">
    <source>
        <dbReference type="ARBA" id="ARBA00022475"/>
    </source>
</evidence>
<dbReference type="InterPro" id="IPR001872">
    <property type="entry name" value="Peptidase_A8"/>
</dbReference>
<evidence type="ECO:0000256" key="7">
    <source>
        <dbReference type="ARBA" id="ARBA00022989"/>
    </source>
</evidence>
<evidence type="ECO:0000313" key="14">
    <source>
        <dbReference type="Proteomes" id="UP000734823"/>
    </source>
</evidence>
<keyword evidence="4 9" id="KW-0812">Transmembrane</keyword>
<dbReference type="EC" id="3.4.23.36" evidence="9"/>
<evidence type="ECO:0000256" key="11">
    <source>
        <dbReference type="RuleBase" id="RU004181"/>
    </source>
</evidence>
<comment type="subcellular location">
    <subcellularLocation>
        <location evidence="9">Cell membrane</location>
        <topology evidence="9">Multi-pass membrane protein</topology>
    </subcellularLocation>
</comment>
<evidence type="ECO:0000256" key="3">
    <source>
        <dbReference type="ARBA" id="ARBA00022670"/>
    </source>
</evidence>
<gene>
    <name evidence="9" type="primary">lspA</name>
    <name evidence="13" type="ORF">GPZ80_11090</name>
</gene>
<feature type="transmembrane region" description="Helical" evidence="9">
    <location>
        <begin position="108"/>
        <end position="126"/>
    </location>
</feature>
<feature type="transmembrane region" description="Helical" evidence="9">
    <location>
        <begin position="153"/>
        <end position="177"/>
    </location>
</feature>
<keyword evidence="2 9" id="KW-1003">Cell membrane</keyword>
<dbReference type="HAMAP" id="MF_00161">
    <property type="entry name" value="LspA"/>
    <property type="match status" value="1"/>
</dbReference>
<accession>A0ABR7L4W4</accession>
<evidence type="ECO:0000256" key="8">
    <source>
        <dbReference type="ARBA" id="ARBA00023136"/>
    </source>
</evidence>
<evidence type="ECO:0000256" key="12">
    <source>
        <dbReference type="SAM" id="MobiDB-lite"/>
    </source>
</evidence>
<dbReference type="PANTHER" id="PTHR33695">
    <property type="entry name" value="LIPOPROTEIN SIGNAL PEPTIDASE"/>
    <property type="match status" value="1"/>
</dbReference>
<evidence type="ECO:0000256" key="5">
    <source>
        <dbReference type="ARBA" id="ARBA00022750"/>
    </source>
</evidence>
<comment type="catalytic activity">
    <reaction evidence="9 10">
        <text>Release of signal peptides from bacterial membrane prolipoproteins. Hydrolyzes -Xaa-Yaa-Zaa-|-(S,diacylglyceryl)Cys-, in which Xaa is hydrophobic (preferably Leu), and Yaa (Ala or Ser) and Zaa (Gly or Ala) have small, neutral side chains.</text>
        <dbReference type="EC" id="3.4.23.36"/>
    </reaction>
</comment>
<reference evidence="13 14" key="1">
    <citation type="submission" date="2020-06" db="EMBL/GenBank/DDBJ databases">
        <title>Actinokineospora xiongansis sp. nov., isolated from soil of Baiyangdian.</title>
        <authorList>
            <person name="Zhang X."/>
        </authorList>
    </citation>
    <scope>NUCLEOTIDE SEQUENCE [LARGE SCALE GENOMIC DNA]</scope>
    <source>
        <strain evidence="13 14">HBU206404</strain>
    </source>
</reference>
<proteinExistence type="inferred from homology"/>
<feature type="compositionally biased region" description="Basic and acidic residues" evidence="12">
    <location>
        <begin position="1"/>
        <end position="12"/>
    </location>
</feature>
<name>A0ABR7L4W4_9PSEU</name>
<sequence length="194" mass="20374">MNTERGDDRDTPTESEPDTSAPPARRRLLLISAALVVFIADLVTKIIAVATLEGEAPIRLLGGAVYLQLVRNPGAAFSMATGMTWLLSLVALGVVVAIIWIIPKLRSAGWALGLGLVLAGALGNLTDRIFRAPSVLQGHVIDFVSVFGPNGEVWPVFNVADSAICVGGGLIVLMAMLGRDYDGTHTSAKAKETA</sequence>
<feature type="transmembrane region" description="Helical" evidence="9">
    <location>
        <begin position="75"/>
        <end position="101"/>
    </location>
</feature>
<feature type="transmembrane region" description="Helical" evidence="9">
    <location>
        <begin position="28"/>
        <end position="52"/>
    </location>
</feature>
<comment type="function">
    <text evidence="9 10">This protein specifically catalyzes the removal of signal peptides from prolipoproteins.</text>
</comment>
<evidence type="ECO:0000256" key="6">
    <source>
        <dbReference type="ARBA" id="ARBA00022801"/>
    </source>
</evidence>
<dbReference type="PANTHER" id="PTHR33695:SF1">
    <property type="entry name" value="LIPOPROTEIN SIGNAL PEPTIDASE"/>
    <property type="match status" value="1"/>
</dbReference>
<feature type="active site" evidence="9">
    <location>
        <position position="161"/>
    </location>
</feature>
<dbReference type="PROSITE" id="PS00855">
    <property type="entry name" value="SPASE_II"/>
    <property type="match status" value="1"/>
</dbReference>
<dbReference type="RefSeq" id="WP_187220228.1">
    <property type="nucleotide sequence ID" value="NZ_JABVED010000005.1"/>
</dbReference>
<evidence type="ECO:0000256" key="9">
    <source>
        <dbReference type="HAMAP-Rule" id="MF_00161"/>
    </source>
</evidence>
<dbReference type="Proteomes" id="UP000734823">
    <property type="component" value="Unassembled WGS sequence"/>
</dbReference>
<feature type="region of interest" description="Disordered" evidence="12">
    <location>
        <begin position="1"/>
        <end position="22"/>
    </location>
</feature>
<protein>
    <recommendedName>
        <fullName evidence="9">Lipoprotein signal peptidase</fullName>
        <ecNumber evidence="9">3.4.23.36</ecNumber>
    </recommendedName>
    <alternativeName>
        <fullName evidence="9">Prolipoprotein signal peptidase</fullName>
    </alternativeName>
    <alternativeName>
        <fullName evidence="9">Signal peptidase II</fullName>
        <shortName evidence="9">SPase II</shortName>
    </alternativeName>
</protein>
<dbReference type="PRINTS" id="PR00781">
    <property type="entry name" value="LIPOSIGPTASE"/>
</dbReference>
<keyword evidence="14" id="KW-1185">Reference proteome</keyword>
<keyword evidence="8 9" id="KW-0472">Membrane</keyword>
<dbReference type="GO" id="GO:0004190">
    <property type="term" value="F:aspartic-type endopeptidase activity"/>
    <property type="evidence" value="ECO:0007669"/>
    <property type="project" value="UniProtKB-EC"/>
</dbReference>
<evidence type="ECO:0000256" key="4">
    <source>
        <dbReference type="ARBA" id="ARBA00022692"/>
    </source>
</evidence>
<comment type="pathway">
    <text evidence="9">Protein modification; lipoprotein biosynthesis (signal peptide cleavage).</text>
</comment>
<keyword evidence="5 9" id="KW-0064">Aspartyl protease</keyword>
<keyword evidence="3 9" id="KW-0645">Protease</keyword>
<feature type="active site" evidence="9">
    <location>
        <position position="142"/>
    </location>
</feature>
<keyword evidence="6 9" id="KW-0378">Hydrolase</keyword>